<dbReference type="EMBL" id="BPFH01000003">
    <property type="protein sequence ID" value="GIT95268.1"/>
    <property type="molecule type" value="Genomic_DNA"/>
</dbReference>
<comment type="caution">
    <text evidence="1">The sequence shown here is derived from an EMBL/GenBank/DDBJ whole genome shotgun (WGS) entry which is preliminary data.</text>
</comment>
<proteinExistence type="predicted"/>
<dbReference type="InterPro" id="IPR021251">
    <property type="entry name" value="DUF2793"/>
</dbReference>
<reference evidence="1 2" key="1">
    <citation type="submission" date="2021-05" db="EMBL/GenBank/DDBJ databases">
        <title>Bacteria Genome sequencing.</title>
        <authorList>
            <person name="Takabe Y."/>
            <person name="Nakajima Y."/>
            <person name="Suzuki S."/>
            <person name="Shiozaki T."/>
        </authorList>
    </citation>
    <scope>NUCLEOTIDE SEQUENCE [LARGE SCALE GENOMIC DNA]</scope>
    <source>
        <strain evidence="1 2">AI_62</strain>
    </source>
</reference>
<name>A0ABQ4NLI6_9RHOB</name>
<protein>
    <recommendedName>
        <fullName evidence="3">DUF2793 domain-containing protein</fullName>
    </recommendedName>
</protein>
<dbReference type="Pfam" id="PF10983">
    <property type="entry name" value="DUF2793"/>
    <property type="match status" value="1"/>
</dbReference>
<evidence type="ECO:0000313" key="2">
    <source>
        <dbReference type="Proteomes" id="UP000786693"/>
    </source>
</evidence>
<sequence>MSQTTPILDLPLIQASQAQKHVTHNEAMAALDALVQLVVADMDRTEPPATPAEGDRHIVGAGATGDWLGKSGQIAALLGGGWVYYSPSAGWRTHVVSLGADAVFDGTDWQPVVGQGPLTTLGLNTSADTTNRLAVSAEATLLTHDGAGHQIKVNKATAADTNSLLFQTNWSGRAEMGCAGEDAWSIKVSADGTAWTTALRVDPATGLVDGAAVQDTANDTTPGRLMRADWGYGPGNLLAPVSMGAGAVPTGGVLERGTTATGNFVKMADGTLICTAEITLTQVASSRIEGTWTFPVSFIDPADLIITSHLDDDSVNDHCTPFVTSLGLRTHLPPSTTAVTFRQYRIAGMSNFASGDYALARVMAVGRWA</sequence>
<gene>
    <name evidence="1" type="ORF">JANAI62_18910</name>
</gene>
<accession>A0ABQ4NLI6</accession>
<dbReference type="RefSeq" id="WP_220748768.1">
    <property type="nucleotide sequence ID" value="NZ_BPFH01000003.1"/>
</dbReference>
<evidence type="ECO:0008006" key="3">
    <source>
        <dbReference type="Google" id="ProtNLM"/>
    </source>
</evidence>
<evidence type="ECO:0000313" key="1">
    <source>
        <dbReference type="EMBL" id="GIT95268.1"/>
    </source>
</evidence>
<organism evidence="1 2">
    <name type="scientific">Jannaschia pagri</name>
    <dbReference type="NCBI Taxonomy" id="2829797"/>
    <lineage>
        <taxon>Bacteria</taxon>
        <taxon>Pseudomonadati</taxon>
        <taxon>Pseudomonadota</taxon>
        <taxon>Alphaproteobacteria</taxon>
        <taxon>Rhodobacterales</taxon>
        <taxon>Roseobacteraceae</taxon>
        <taxon>Jannaschia</taxon>
    </lineage>
</organism>
<dbReference type="Proteomes" id="UP000786693">
    <property type="component" value="Unassembled WGS sequence"/>
</dbReference>
<keyword evidence="2" id="KW-1185">Reference proteome</keyword>